<dbReference type="GO" id="GO:0050151">
    <property type="term" value="F:oleate hydratase activity"/>
    <property type="evidence" value="ECO:0007669"/>
    <property type="project" value="InterPro"/>
</dbReference>
<feature type="non-terminal residue" evidence="1">
    <location>
        <position position="1"/>
    </location>
</feature>
<dbReference type="PANTHER" id="PTHR37417">
    <property type="entry name" value="67 KDA MYOSIN-CROSS-REACTIVE ANTIGEN FAMILY PROTEIN (AFU_ORTHOLOGUE AFUA_5G09970)"/>
    <property type="match status" value="1"/>
</dbReference>
<accession>K1U9D2</accession>
<reference evidence="1" key="1">
    <citation type="journal article" date="2013" name="Environ. Microbiol.">
        <title>Microbiota from the distal guts of lean and obese adolescents exhibit partial functional redundancy besides clear differences in community structure.</title>
        <authorList>
            <person name="Ferrer M."/>
            <person name="Ruiz A."/>
            <person name="Lanza F."/>
            <person name="Haange S.B."/>
            <person name="Oberbach A."/>
            <person name="Till H."/>
            <person name="Bargiela R."/>
            <person name="Campoy C."/>
            <person name="Segura M.T."/>
            <person name="Richter M."/>
            <person name="von Bergen M."/>
            <person name="Seifert J."/>
            <person name="Suarez A."/>
        </authorList>
    </citation>
    <scope>NUCLEOTIDE SEQUENCE</scope>
</reference>
<dbReference type="Pfam" id="PF06100">
    <property type="entry name" value="MCRA"/>
    <property type="match status" value="1"/>
</dbReference>
<dbReference type="AlphaFoldDB" id="K1U9D2"/>
<dbReference type="PANTHER" id="PTHR37417:SF3">
    <property type="entry name" value="MYOSIN-CROSSREACTIVE PROTEIN"/>
    <property type="match status" value="1"/>
</dbReference>
<gene>
    <name evidence="1" type="ORF">LEA_05523</name>
</gene>
<protein>
    <submittedName>
        <fullName evidence="1">Myosin-cross-reactive antigen family protein</fullName>
    </submittedName>
</protein>
<dbReference type="EMBL" id="AJWY01003601">
    <property type="protein sequence ID" value="EKC74875.1"/>
    <property type="molecule type" value="Genomic_DNA"/>
</dbReference>
<dbReference type="InterPro" id="IPR010354">
    <property type="entry name" value="Oleate_hydratase"/>
</dbReference>
<comment type="caution">
    <text evidence="1">The sequence shown here is derived from an EMBL/GenBank/DDBJ whole genome shotgun (WGS) entry which is preliminary data.</text>
</comment>
<dbReference type="GO" id="GO:0006631">
    <property type="term" value="P:fatty acid metabolic process"/>
    <property type="evidence" value="ECO:0007669"/>
    <property type="project" value="InterPro"/>
</dbReference>
<sequence>NIAKQAAHGEYGNPDAFCSNVEATNWMSATVETSNEEVIRHIMKICKRDPREGKVTTGGIVTVKDSTENWYLSWTINRQPQFKSQDKNAVLIWLYSLSTNKEGNFVKKAMRDCTGEEVCREWLYHIGVPTDEIEDLAKNACNTTTCFMPYINAFFQPRKNEDRPKVVPDGAVNFAFIGQFAETPRDTIFTTEYSMRTGMESVYTLLNVDRGVPEVWGSKYDVRELLRACYYAIDKKPITDIKLSFKEKELLKIVMKKVKGTDIELLLKESGLIK</sequence>
<proteinExistence type="predicted"/>
<organism evidence="1">
    <name type="scientific">human gut metagenome</name>
    <dbReference type="NCBI Taxonomy" id="408170"/>
    <lineage>
        <taxon>unclassified sequences</taxon>
        <taxon>metagenomes</taxon>
        <taxon>organismal metagenomes</taxon>
    </lineage>
</organism>
<name>K1U9D2_9ZZZZ</name>
<evidence type="ECO:0000313" key="1">
    <source>
        <dbReference type="EMBL" id="EKC74875.1"/>
    </source>
</evidence>
<dbReference type="GO" id="GO:0071949">
    <property type="term" value="F:FAD binding"/>
    <property type="evidence" value="ECO:0007669"/>
    <property type="project" value="InterPro"/>
</dbReference>
<dbReference type="Gene3D" id="3.30.9.80">
    <property type="match status" value="1"/>
</dbReference>